<dbReference type="Pfam" id="PF16656">
    <property type="entry name" value="Pur_ac_phosph_N"/>
    <property type="match status" value="1"/>
</dbReference>
<dbReference type="PANTHER" id="PTHR22953:SF145">
    <property type="entry name" value="PURPLE ACID PHOSPHATASE"/>
    <property type="match status" value="1"/>
</dbReference>
<feature type="domain" description="Purple acid phosphatase N-terminal" evidence="7">
    <location>
        <begin position="33"/>
        <end position="109"/>
    </location>
</feature>
<evidence type="ECO:0000313" key="8">
    <source>
        <dbReference type="EMBL" id="ETS85975.1"/>
    </source>
</evidence>
<keyword evidence="9" id="KW-1185">Reference proteome</keyword>
<dbReference type="Pfam" id="PF00149">
    <property type="entry name" value="Metallophos"/>
    <property type="match status" value="1"/>
</dbReference>
<evidence type="ECO:0000313" key="9">
    <source>
        <dbReference type="Proteomes" id="UP000030651"/>
    </source>
</evidence>
<keyword evidence="3" id="KW-0325">Glycoprotein</keyword>
<comment type="catalytic activity">
    <reaction evidence="4">
        <text>a phosphate monoester + H2O = an alcohol + phosphate</text>
        <dbReference type="Rhea" id="RHEA:15017"/>
        <dbReference type="ChEBI" id="CHEBI:15377"/>
        <dbReference type="ChEBI" id="CHEBI:30879"/>
        <dbReference type="ChEBI" id="CHEBI:43474"/>
        <dbReference type="ChEBI" id="CHEBI:67140"/>
        <dbReference type="EC" id="3.1.3.2"/>
    </reaction>
</comment>
<dbReference type="GO" id="GO:0046872">
    <property type="term" value="F:metal ion binding"/>
    <property type="evidence" value="ECO:0007669"/>
    <property type="project" value="InterPro"/>
</dbReference>
<proteinExistence type="inferred from homology"/>
<dbReference type="STRING" id="1229662.W3XIX8"/>
<dbReference type="EC" id="3.1.3.2" evidence="4"/>
<keyword evidence="1 4" id="KW-0732">Signal</keyword>
<dbReference type="InterPro" id="IPR029052">
    <property type="entry name" value="Metallo-depent_PP-like"/>
</dbReference>
<dbReference type="EMBL" id="KI912110">
    <property type="protein sequence ID" value="ETS85975.1"/>
    <property type="molecule type" value="Genomic_DNA"/>
</dbReference>
<name>W3XIX8_PESFW</name>
<keyword evidence="2 4" id="KW-0378">Hydrolase</keyword>
<dbReference type="Gene3D" id="3.60.21.10">
    <property type="match status" value="1"/>
</dbReference>
<dbReference type="KEGG" id="pfy:PFICI_04000"/>
<feature type="signal peptide" evidence="4">
    <location>
        <begin position="1"/>
        <end position="27"/>
    </location>
</feature>
<dbReference type="CDD" id="cd00839">
    <property type="entry name" value="MPP_PAPs"/>
    <property type="match status" value="1"/>
</dbReference>
<evidence type="ECO:0000256" key="1">
    <source>
        <dbReference type="ARBA" id="ARBA00022729"/>
    </source>
</evidence>
<dbReference type="Gene3D" id="2.60.40.380">
    <property type="entry name" value="Purple acid phosphatase-like, N-terminal"/>
    <property type="match status" value="1"/>
</dbReference>
<dbReference type="SUPFAM" id="SSF56300">
    <property type="entry name" value="Metallo-dependent phosphatases"/>
    <property type="match status" value="1"/>
</dbReference>
<comment type="similarity">
    <text evidence="4">Belongs to the metallophosphoesterase superfamily. Purple acid phosphatase family.</text>
</comment>
<sequence length="567" mass="61164">MRLEAAGHSLKLSAAALAATVIGSASADSINPQLRLAYHGNDGMIVSWNTMSRLDSPTVQWGLSRSNLNNTARSNVSVTYPTSLTYNNHVRITGLMPNTTYYYLPKSLNYTSDCLEPLTFTTSKAAGDDTSFSVAVVVDLGTMGSRGLTTSAGSGVSQTNILRPNETNTIESLASFKEGFDFVWHPGDIAYADYWLKEEIQGFLPNTTIADGSKVYESILNDFYDEMMAVTASKPYMVGPGNHEATCDNGGTTDSAKNITYTNSICIPGQTNFTGYKNHFRMPSDVSGGTGNFWYSFDNGMTHFVQLDTETDLGHGFIGADEIGGTEGMGASPMSTILNAQTTWLEADLAAVDRSKTPWVVVAGHRPWYLSHANASGTICWTCKDVFEPLLIKYNVDLVLSGHAHVYERQAPLAEGKIDENELNNPVYPWYITNGAAGHYDGLDSLQSPRQNYSRFGLDTTNATYGWSKLTFHNCTHLTHDFVASNNGSVLDSATLFKNRTCAANTSQEDINFPTVPLSSNTTIPMISGSSSPKTTGTTTPVVSSATGPKSQAFFAFAAALLSLAGL</sequence>
<feature type="domain" description="Calcineurin-like phosphoesterase" evidence="5">
    <location>
        <begin position="176"/>
        <end position="407"/>
    </location>
</feature>
<dbReference type="InterPro" id="IPR015914">
    <property type="entry name" value="PAPs_N"/>
</dbReference>
<dbReference type="Proteomes" id="UP000030651">
    <property type="component" value="Unassembled WGS sequence"/>
</dbReference>
<evidence type="ECO:0000259" key="5">
    <source>
        <dbReference type="Pfam" id="PF00149"/>
    </source>
</evidence>
<dbReference type="InterPro" id="IPR004843">
    <property type="entry name" value="Calcineurin-like_PHP"/>
</dbReference>
<dbReference type="InterPro" id="IPR025733">
    <property type="entry name" value="PAPs_C"/>
</dbReference>
<dbReference type="InterPro" id="IPR008963">
    <property type="entry name" value="Purple_acid_Pase-like_N"/>
</dbReference>
<dbReference type="OrthoDB" id="45007at2759"/>
<dbReference type="AlphaFoldDB" id="W3XIX8"/>
<dbReference type="PANTHER" id="PTHR22953">
    <property type="entry name" value="ACID PHOSPHATASE RELATED"/>
    <property type="match status" value="1"/>
</dbReference>
<dbReference type="RefSeq" id="XP_007830772.1">
    <property type="nucleotide sequence ID" value="XM_007832581.1"/>
</dbReference>
<dbReference type="GeneID" id="19269013"/>
<gene>
    <name evidence="8" type="ORF">PFICI_04000</name>
</gene>
<evidence type="ECO:0000256" key="4">
    <source>
        <dbReference type="RuleBase" id="RU361203"/>
    </source>
</evidence>
<dbReference type="HOGENOM" id="CLU_013387_2_2_1"/>
<dbReference type="SUPFAM" id="SSF49363">
    <property type="entry name" value="Purple acid phosphatase, N-terminal domain"/>
    <property type="match status" value="1"/>
</dbReference>
<dbReference type="InterPro" id="IPR039331">
    <property type="entry name" value="PAPs-like"/>
</dbReference>
<evidence type="ECO:0000259" key="6">
    <source>
        <dbReference type="Pfam" id="PF14008"/>
    </source>
</evidence>
<evidence type="ECO:0000256" key="2">
    <source>
        <dbReference type="ARBA" id="ARBA00022801"/>
    </source>
</evidence>
<dbReference type="InterPro" id="IPR041792">
    <property type="entry name" value="MPP_PAP"/>
</dbReference>
<dbReference type="InParanoid" id="W3XIX8"/>
<reference evidence="9" key="1">
    <citation type="journal article" date="2015" name="BMC Genomics">
        <title>Genomic and transcriptomic analysis of the endophytic fungus Pestalotiopsis fici reveals its lifestyle and high potential for synthesis of natural products.</title>
        <authorList>
            <person name="Wang X."/>
            <person name="Zhang X."/>
            <person name="Liu L."/>
            <person name="Xiang M."/>
            <person name="Wang W."/>
            <person name="Sun X."/>
            <person name="Che Y."/>
            <person name="Guo L."/>
            <person name="Liu G."/>
            <person name="Guo L."/>
            <person name="Wang C."/>
            <person name="Yin W.B."/>
            <person name="Stadler M."/>
            <person name="Zhang X."/>
            <person name="Liu X."/>
        </authorList>
    </citation>
    <scope>NUCLEOTIDE SEQUENCE [LARGE SCALE GENOMIC DNA]</scope>
    <source>
        <strain evidence="9">W106-1 / CGMCC3.15140</strain>
    </source>
</reference>
<organism evidence="8 9">
    <name type="scientific">Pestalotiopsis fici (strain W106-1 / CGMCC3.15140)</name>
    <dbReference type="NCBI Taxonomy" id="1229662"/>
    <lineage>
        <taxon>Eukaryota</taxon>
        <taxon>Fungi</taxon>
        <taxon>Dikarya</taxon>
        <taxon>Ascomycota</taxon>
        <taxon>Pezizomycotina</taxon>
        <taxon>Sordariomycetes</taxon>
        <taxon>Xylariomycetidae</taxon>
        <taxon>Amphisphaeriales</taxon>
        <taxon>Sporocadaceae</taxon>
        <taxon>Pestalotiopsis</taxon>
    </lineage>
</organism>
<evidence type="ECO:0000259" key="7">
    <source>
        <dbReference type="Pfam" id="PF16656"/>
    </source>
</evidence>
<dbReference type="eggNOG" id="KOG1378">
    <property type="taxonomic scope" value="Eukaryota"/>
</dbReference>
<dbReference type="Pfam" id="PF14008">
    <property type="entry name" value="Metallophos_C"/>
    <property type="match status" value="1"/>
</dbReference>
<dbReference type="GO" id="GO:0003993">
    <property type="term" value="F:acid phosphatase activity"/>
    <property type="evidence" value="ECO:0007669"/>
    <property type="project" value="UniProtKB-EC"/>
</dbReference>
<evidence type="ECO:0000256" key="3">
    <source>
        <dbReference type="ARBA" id="ARBA00023180"/>
    </source>
</evidence>
<feature type="chain" id="PRO_5005150231" description="Purple acid phosphatase" evidence="4">
    <location>
        <begin position="28"/>
        <end position="567"/>
    </location>
</feature>
<feature type="domain" description="Purple acid phosphatase C-terminal" evidence="6">
    <location>
        <begin position="429"/>
        <end position="493"/>
    </location>
</feature>
<dbReference type="OMA" id="CKDVFEP"/>
<accession>W3XIX8</accession>
<protein>
    <recommendedName>
        <fullName evidence="4">Purple acid phosphatase</fullName>
        <ecNumber evidence="4">3.1.3.2</ecNumber>
    </recommendedName>
</protein>